<keyword evidence="1" id="KW-0812">Transmembrane</keyword>
<gene>
    <name evidence="2" type="ORF">Golax_010298</name>
</gene>
<accession>A0A7J8ZGT7</accession>
<evidence type="ECO:0000256" key="1">
    <source>
        <dbReference type="SAM" id="Phobius"/>
    </source>
</evidence>
<proteinExistence type="predicted"/>
<sequence length="73" mass="8491">PRRKIKNSDATAHLVPLTSVLPGRKEASLFHFQFNGDDEDEDLRLQTESLTFYFPLIFSFSFRSVSHFLVFLL</sequence>
<comment type="caution">
    <text evidence="2">The sequence shown here is derived from an EMBL/GenBank/DDBJ whole genome shotgun (WGS) entry which is preliminary data.</text>
</comment>
<protein>
    <submittedName>
        <fullName evidence="2">Uncharacterized protein</fullName>
    </submittedName>
</protein>
<organism evidence="2 3">
    <name type="scientific">Gossypium laxum</name>
    <dbReference type="NCBI Taxonomy" id="34288"/>
    <lineage>
        <taxon>Eukaryota</taxon>
        <taxon>Viridiplantae</taxon>
        <taxon>Streptophyta</taxon>
        <taxon>Embryophyta</taxon>
        <taxon>Tracheophyta</taxon>
        <taxon>Spermatophyta</taxon>
        <taxon>Magnoliopsida</taxon>
        <taxon>eudicotyledons</taxon>
        <taxon>Gunneridae</taxon>
        <taxon>Pentapetalae</taxon>
        <taxon>rosids</taxon>
        <taxon>malvids</taxon>
        <taxon>Malvales</taxon>
        <taxon>Malvaceae</taxon>
        <taxon>Malvoideae</taxon>
        <taxon>Gossypium</taxon>
    </lineage>
</organism>
<name>A0A7J8ZGT7_9ROSI</name>
<evidence type="ECO:0000313" key="3">
    <source>
        <dbReference type="Proteomes" id="UP000593574"/>
    </source>
</evidence>
<dbReference type="AlphaFoldDB" id="A0A7J8ZGT7"/>
<feature type="non-terminal residue" evidence="2">
    <location>
        <position position="1"/>
    </location>
</feature>
<reference evidence="2 3" key="1">
    <citation type="journal article" date="2019" name="Genome Biol. Evol.">
        <title>Insights into the evolution of the New World diploid cottons (Gossypium, subgenus Houzingenia) based on genome sequencing.</title>
        <authorList>
            <person name="Grover C.E."/>
            <person name="Arick M.A. 2nd"/>
            <person name="Thrash A."/>
            <person name="Conover J.L."/>
            <person name="Sanders W.S."/>
            <person name="Peterson D.G."/>
            <person name="Frelichowski J.E."/>
            <person name="Scheffler J.A."/>
            <person name="Scheffler B.E."/>
            <person name="Wendel J.F."/>
        </authorList>
    </citation>
    <scope>NUCLEOTIDE SEQUENCE [LARGE SCALE GENOMIC DNA]</scope>
    <source>
        <strain evidence="2">4</strain>
        <tissue evidence="2">Leaf</tissue>
    </source>
</reference>
<keyword evidence="1" id="KW-0472">Membrane</keyword>
<evidence type="ECO:0000313" key="2">
    <source>
        <dbReference type="EMBL" id="MBA0711066.1"/>
    </source>
</evidence>
<keyword evidence="3" id="KW-1185">Reference proteome</keyword>
<feature type="transmembrane region" description="Helical" evidence="1">
    <location>
        <begin position="52"/>
        <end position="72"/>
    </location>
</feature>
<dbReference type="EMBL" id="JABEZV010000005">
    <property type="protein sequence ID" value="MBA0711066.1"/>
    <property type="molecule type" value="Genomic_DNA"/>
</dbReference>
<dbReference type="Proteomes" id="UP000593574">
    <property type="component" value="Unassembled WGS sequence"/>
</dbReference>
<keyword evidence="1" id="KW-1133">Transmembrane helix</keyword>